<dbReference type="EMBL" id="CP007033">
    <property type="protein sequence ID" value="AHF11305.1"/>
    <property type="molecule type" value="Genomic_DNA"/>
</dbReference>
<evidence type="ECO:0000313" key="2">
    <source>
        <dbReference type="Proteomes" id="UP000018934"/>
    </source>
</evidence>
<organism evidence="1 2">
    <name type="scientific">Dehalobacter restrictus (strain DSM 9455 / PER-K23)</name>
    <dbReference type="NCBI Taxonomy" id="871738"/>
    <lineage>
        <taxon>Bacteria</taxon>
        <taxon>Bacillati</taxon>
        <taxon>Bacillota</taxon>
        <taxon>Clostridia</taxon>
        <taxon>Eubacteriales</taxon>
        <taxon>Desulfitobacteriaceae</taxon>
        <taxon>Dehalobacter</taxon>
    </lineage>
</organism>
<accession>A0ABN4C061</accession>
<proteinExistence type="predicted"/>
<evidence type="ECO:0000313" key="1">
    <source>
        <dbReference type="EMBL" id="AHF11305.1"/>
    </source>
</evidence>
<keyword evidence="2" id="KW-1185">Reference proteome</keyword>
<reference evidence="1 2" key="1">
    <citation type="journal article" date="2013" name="Stand. Genomic Sci.">
        <title>Complete genome sequence of Dehalobacter restrictus PER-K23(T.).</title>
        <authorList>
            <person name="Kruse T."/>
            <person name="Maillard J."/>
            <person name="Goodwin L."/>
            <person name="Woyke T."/>
            <person name="Teshima H."/>
            <person name="Bruce D."/>
            <person name="Detter C."/>
            <person name="Tapia R."/>
            <person name="Han C."/>
            <person name="Huntemann M."/>
            <person name="Wei C.L."/>
            <person name="Han J."/>
            <person name="Chen A."/>
            <person name="Kyrpides N."/>
            <person name="Szeto E."/>
            <person name="Markowitz V."/>
            <person name="Ivanova N."/>
            <person name="Pagani I."/>
            <person name="Pati A."/>
            <person name="Pitluck S."/>
            <person name="Nolan M."/>
            <person name="Holliger C."/>
            <person name="Smidt H."/>
        </authorList>
    </citation>
    <scope>NUCLEOTIDE SEQUENCE [LARGE SCALE GENOMIC DNA]</scope>
    <source>
        <strain evidence="2">DSM 9455</strain>
    </source>
</reference>
<sequence>MNLADVRNAALRERHRVDPTTNTVVRNEKCSQPSVLLVEKKLKSLSNPQVTNRFIVVIVINHAHVIIGKYLKEAFLVHTLGRLFYFGSFIP</sequence>
<dbReference type="Proteomes" id="UP000018934">
    <property type="component" value="Chromosome"/>
</dbReference>
<protein>
    <submittedName>
        <fullName evidence="1">Uncharacterized protein</fullName>
    </submittedName>
</protein>
<gene>
    <name evidence="1" type="ORF">DEHRE_04715</name>
</gene>
<name>A0ABN4C061_DEHRP</name>